<dbReference type="EMBL" id="ML213506">
    <property type="protein sequence ID" value="TFK53866.1"/>
    <property type="molecule type" value="Genomic_DNA"/>
</dbReference>
<organism evidence="2 3">
    <name type="scientific">Heliocybe sulcata</name>
    <dbReference type="NCBI Taxonomy" id="5364"/>
    <lineage>
        <taxon>Eukaryota</taxon>
        <taxon>Fungi</taxon>
        <taxon>Dikarya</taxon>
        <taxon>Basidiomycota</taxon>
        <taxon>Agaricomycotina</taxon>
        <taxon>Agaricomycetes</taxon>
        <taxon>Gloeophyllales</taxon>
        <taxon>Gloeophyllaceae</taxon>
        <taxon>Heliocybe</taxon>
    </lineage>
</organism>
<evidence type="ECO:0000313" key="2">
    <source>
        <dbReference type="EMBL" id="TFK53866.1"/>
    </source>
</evidence>
<keyword evidence="3" id="KW-1185">Reference proteome</keyword>
<dbReference type="Proteomes" id="UP000305948">
    <property type="component" value="Unassembled WGS sequence"/>
</dbReference>
<dbReference type="OrthoDB" id="5424209at2759"/>
<proteinExistence type="predicted"/>
<accession>A0A5C3NBQ0</accession>
<keyword evidence="1" id="KW-0732">Signal</keyword>
<evidence type="ECO:0000256" key="1">
    <source>
        <dbReference type="SAM" id="SignalP"/>
    </source>
</evidence>
<feature type="signal peptide" evidence="1">
    <location>
        <begin position="1"/>
        <end position="19"/>
    </location>
</feature>
<feature type="chain" id="PRO_5022861504" description="Peptidase S1 domain-containing protein" evidence="1">
    <location>
        <begin position="20"/>
        <end position="737"/>
    </location>
</feature>
<reference evidence="2 3" key="1">
    <citation type="journal article" date="2019" name="Nat. Ecol. Evol.">
        <title>Megaphylogeny resolves global patterns of mushroom evolution.</title>
        <authorList>
            <person name="Varga T."/>
            <person name="Krizsan K."/>
            <person name="Foldi C."/>
            <person name="Dima B."/>
            <person name="Sanchez-Garcia M."/>
            <person name="Sanchez-Ramirez S."/>
            <person name="Szollosi G.J."/>
            <person name="Szarkandi J.G."/>
            <person name="Papp V."/>
            <person name="Albert L."/>
            <person name="Andreopoulos W."/>
            <person name="Angelini C."/>
            <person name="Antonin V."/>
            <person name="Barry K.W."/>
            <person name="Bougher N.L."/>
            <person name="Buchanan P."/>
            <person name="Buyck B."/>
            <person name="Bense V."/>
            <person name="Catcheside P."/>
            <person name="Chovatia M."/>
            <person name="Cooper J."/>
            <person name="Damon W."/>
            <person name="Desjardin D."/>
            <person name="Finy P."/>
            <person name="Geml J."/>
            <person name="Haridas S."/>
            <person name="Hughes K."/>
            <person name="Justo A."/>
            <person name="Karasinski D."/>
            <person name="Kautmanova I."/>
            <person name="Kiss B."/>
            <person name="Kocsube S."/>
            <person name="Kotiranta H."/>
            <person name="LaButti K.M."/>
            <person name="Lechner B.E."/>
            <person name="Liimatainen K."/>
            <person name="Lipzen A."/>
            <person name="Lukacs Z."/>
            <person name="Mihaltcheva S."/>
            <person name="Morgado L.N."/>
            <person name="Niskanen T."/>
            <person name="Noordeloos M.E."/>
            <person name="Ohm R.A."/>
            <person name="Ortiz-Santana B."/>
            <person name="Ovrebo C."/>
            <person name="Racz N."/>
            <person name="Riley R."/>
            <person name="Savchenko A."/>
            <person name="Shiryaev A."/>
            <person name="Soop K."/>
            <person name="Spirin V."/>
            <person name="Szebenyi C."/>
            <person name="Tomsovsky M."/>
            <person name="Tulloss R.E."/>
            <person name="Uehling J."/>
            <person name="Grigoriev I.V."/>
            <person name="Vagvolgyi C."/>
            <person name="Papp T."/>
            <person name="Martin F.M."/>
            <person name="Miettinen O."/>
            <person name="Hibbett D.S."/>
            <person name="Nagy L.G."/>
        </authorList>
    </citation>
    <scope>NUCLEOTIDE SEQUENCE [LARGE SCALE GENOMIC DNA]</scope>
    <source>
        <strain evidence="2 3">OMC1185</strain>
    </source>
</reference>
<dbReference type="STRING" id="5364.A0A5C3NBQ0"/>
<evidence type="ECO:0008006" key="4">
    <source>
        <dbReference type="Google" id="ProtNLM"/>
    </source>
</evidence>
<name>A0A5C3NBQ0_9AGAM</name>
<gene>
    <name evidence="2" type="ORF">OE88DRAFT_1732622</name>
</gene>
<sequence length="737" mass="80287">MISPRSLALTAALVLGAHADVCFTWNGVGVNTLSNFTVDAVNTTLPNANRTGAPLGWSLALGPASANGSWWLTNPAYDPVYSNDDNTLSLADGVLAEAYPAEFKSAPVAPGSALMAANIAQLKSSAPEDSYCVVAPGLFGARPKLAVKGRDDLFSICHYDPGAFGQAVVIFNGTSVPGAYDDVDAACYKVDLYVNHPLLRCSAFASRVFGRYRRDFSNPYQQVTVQRGPDVPSNNSIGPLSLSQLRALGFQEGSEHVFYDWERLAAFYPNAAYDFYGLTSGLLYVFIRAEAPGLCAPVQVPGGSSERLEQYDKGVRWTSIDPVAFAEAGKKTFSLLLLWVGVVPGSVSYELANTAAEAVTKLISEAGFSDFEIGFREKPFTPTLGLAIAPLKTPHYEGTGALYIRENNEGGRIFLLTCTHVARPVSDYRSMGLVHKMSSSPRDHIIALGHFGYASTLRSMTEAIAGEESLIKSWQDMLTRLGEYQEGESEETTMMRKEHLNLMKRAQRKIREIDELHSHITKLWTVAEDRDIGEVIHVEPIASVGPQKFTEDWALVALDESKFEWDKFKGNVVYIGASFSILVPQDEDRIGYVYPDDGLLQARGAIQLDDIYNPKQVDDNGEQCLLVVKNGLATGTSIGRVLGMESYTRVYKEGKIDKTSVEIGVLPYGYKRGPRPFSAPGDSGSIVLDRSGGILGMITGGAGTADDIDVTYVTPYMFLDKAIKRYFPESSLYETVA</sequence>
<dbReference type="AlphaFoldDB" id="A0A5C3NBQ0"/>
<evidence type="ECO:0000313" key="3">
    <source>
        <dbReference type="Proteomes" id="UP000305948"/>
    </source>
</evidence>
<protein>
    <recommendedName>
        <fullName evidence="4">Peptidase S1 domain-containing protein</fullName>
    </recommendedName>
</protein>